<dbReference type="EMBL" id="NMSH01000047">
    <property type="protein sequence ID" value="PAR19364.1"/>
    <property type="molecule type" value="Genomic_DNA"/>
</dbReference>
<accession>A0A271VMS3</accession>
<gene>
    <name evidence="1" type="ORF">CGU03_17200</name>
</gene>
<evidence type="ECO:0000313" key="1">
    <source>
        <dbReference type="EMBL" id="PAR19364.1"/>
    </source>
</evidence>
<sequence>MKNMKSDQSIKQLTKKQFVDPITGEMNIHYYWKRNKTPKIEITGKLPNKLSGLTLIKKDLDNALKWVQQARKLASENSDDGSEKRYKASGEREIFDQIKAFFVASLTFYGKCFTEANGRGAQVSRSWLSEEYKELHDYYMNFRHNFAAHSGDSKVELAKTFVLLHPKKKELIPVTPTARIQPDIVFSVNEKSFEELLIYVSGLVEEKYYKLAMKIVTELILVESTEFWIQKAKQGKPVELGFPKKRS</sequence>
<reference evidence="2" key="1">
    <citation type="submission" date="2017-07" db="EMBL/GenBank/DDBJ databases">
        <authorList>
            <person name="Boucher Y."/>
            <person name="Orata F.D."/>
        </authorList>
    </citation>
    <scope>NUCLEOTIDE SEQUENCE [LARGE SCALE GENOMIC DNA]</scope>
    <source>
        <strain evidence="2">OYP9E10</strain>
    </source>
</reference>
<name>A0A271VMS3_VIBMT</name>
<organism evidence="1 2">
    <name type="scientific">Vibrio metoecus</name>
    <dbReference type="NCBI Taxonomy" id="1481663"/>
    <lineage>
        <taxon>Bacteria</taxon>
        <taxon>Pseudomonadati</taxon>
        <taxon>Pseudomonadota</taxon>
        <taxon>Gammaproteobacteria</taxon>
        <taxon>Vibrionales</taxon>
        <taxon>Vibrionaceae</taxon>
        <taxon>Vibrio</taxon>
    </lineage>
</organism>
<protein>
    <submittedName>
        <fullName evidence="1">Uncharacterized protein</fullName>
    </submittedName>
</protein>
<proteinExistence type="predicted"/>
<comment type="caution">
    <text evidence="1">The sequence shown here is derived from an EMBL/GenBank/DDBJ whole genome shotgun (WGS) entry which is preliminary data.</text>
</comment>
<dbReference type="AlphaFoldDB" id="A0A271VMS3"/>
<dbReference type="Proteomes" id="UP000216173">
    <property type="component" value="Unassembled WGS sequence"/>
</dbReference>
<evidence type="ECO:0000313" key="2">
    <source>
        <dbReference type="Proteomes" id="UP000216173"/>
    </source>
</evidence>